<feature type="compositionally biased region" description="Polar residues" evidence="7">
    <location>
        <begin position="59"/>
        <end position="68"/>
    </location>
</feature>
<dbReference type="EMBL" id="BTCM01000001">
    <property type="protein sequence ID" value="GMK54719.1"/>
    <property type="molecule type" value="Genomic_DNA"/>
</dbReference>
<evidence type="ECO:0000313" key="10">
    <source>
        <dbReference type="Proteomes" id="UP001222932"/>
    </source>
</evidence>
<evidence type="ECO:0000256" key="2">
    <source>
        <dbReference type="ARBA" id="ARBA00022527"/>
    </source>
</evidence>
<dbReference type="SUPFAM" id="SSF56112">
    <property type="entry name" value="Protein kinase-like (PK-like)"/>
    <property type="match status" value="1"/>
</dbReference>
<dbReference type="GO" id="GO:0005524">
    <property type="term" value="F:ATP binding"/>
    <property type="evidence" value="ECO:0007669"/>
    <property type="project" value="UniProtKB-KW"/>
</dbReference>
<keyword evidence="5" id="KW-0418">Kinase</keyword>
<dbReference type="GO" id="GO:0005634">
    <property type="term" value="C:nucleus"/>
    <property type="evidence" value="ECO:0007669"/>
    <property type="project" value="TreeGrafter"/>
</dbReference>
<dbReference type="PANTHER" id="PTHR44167">
    <property type="entry name" value="OVARIAN-SPECIFIC SERINE/THREONINE-PROTEIN KINASE LOK-RELATED"/>
    <property type="match status" value="1"/>
</dbReference>
<organism evidence="9 10">
    <name type="scientific">Cutaneotrichosporon spelunceum</name>
    <dbReference type="NCBI Taxonomy" id="1672016"/>
    <lineage>
        <taxon>Eukaryota</taxon>
        <taxon>Fungi</taxon>
        <taxon>Dikarya</taxon>
        <taxon>Basidiomycota</taxon>
        <taxon>Agaricomycotina</taxon>
        <taxon>Tremellomycetes</taxon>
        <taxon>Trichosporonales</taxon>
        <taxon>Trichosporonaceae</taxon>
        <taxon>Cutaneotrichosporon</taxon>
    </lineage>
</organism>
<evidence type="ECO:0000256" key="5">
    <source>
        <dbReference type="ARBA" id="ARBA00022777"/>
    </source>
</evidence>
<dbReference type="Gene3D" id="1.10.510.10">
    <property type="entry name" value="Transferase(Phosphotransferase) domain 1"/>
    <property type="match status" value="1"/>
</dbReference>
<dbReference type="InterPro" id="IPR011009">
    <property type="entry name" value="Kinase-like_dom_sf"/>
</dbReference>
<evidence type="ECO:0000256" key="7">
    <source>
        <dbReference type="SAM" id="MobiDB-lite"/>
    </source>
</evidence>
<feature type="domain" description="Protein kinase" evidence="8">
    <location>
        <begin position="195"/>
        <end position="574"/>
    </location>
</feature>
<keyword evidence="2" id="KW-0723">Serine/threonine-protein kinase</keyword>
<keyword evidence="10" id="KW-1185">Reference proteome</keyword>
<evidence type="ECO:0000259" key="8">
    <source>
        <dbReference type="PROSITE" id="PS50011"/>
    </source>
</evidence>
<name>A0AAD3TQ83_9TREE</name>
<dbReference type="GO" id="GO:0044773">
    <property type="term" value="P:mitotic DNA damage checkpoint signaling"/>
    <property type="evidence" value="ECO:0007669"/>
    <property type="project" value="TreeGrafter"/>
</dbReference>
<dbReference type="InterPro" id="IPR008271">
    <property type="entry name" value="Ser/Thr_kinase_AS"/>
</dbReference>
<dbReference type="GO" id="GO:0004674">
    <property type="term" value="F:protein serine/threonine kinase activity"/>
    <property type="evidence" value="ECO:0007669"/>
    <property type="project" value="UniProtKB-KW"/>
</dbReference>
<accession>A0AAD3TQ83</accession>
<dbReference type="PROSITE" id="PS50011">
    <property type="entry name" value="PROTEIN_KINASE_DOM"/>
    <property type="match status" value="1"/>
</dbReference>
<feature type="region of interest" description="Disordered" evidence="7">
    <location>
        <begin position="110"/>
        <end position="161"/>
    </location>
</feature>
<dbReference type="Proteomes" id="UP001222932">
    <property type="component" value="Unassembled WGS sequence"/>
</dbReference>
<reference evidence="9" key="2">
    <citation type="submission" date="2023-06" db="EMBL/GenBank/DDBJ databases">
        <authorList>
            <person name="Kobayashi Y."/>
            <person name="Kayamori A."/>
            <person name="Aoki K."/>
            <person name="Shiwa Y."/>
            <person name="Fujita N."/>
            <person name="Sugita T."/>
            <person name="Iwasaki W."/>
            <person name="Tanaka N."/>
            <person name="Takashima M."/>
        </authorList>
    </citation>
    <scope>NUCLEOTIDE SEQUENCE</scope>
    <source>
        <strain evidence="9">HIS016</strain>
    </source>
</reference>
<dbReference type="EC" id="2.7.11.1" evidence="1"/>
<keyword evidence="4" id="KW-0547">Nucleotide-binding</keyword>
<protein>
    <recommendedName>
        <fullName evidence="1">non-specific serine/threonine protein kinase</fullName>
        <ecNumber evidence="1">2.7.11.1</ecNumber>
    </recommendedName>
</protein>
<evidence type="ECO:0000256" key="3">
    <source>
        <dbReference type="ARBA" id="ARBA00022679"/>
    </source>
</evidence>
<keyword evidence="6" id="KW-0067">ATP-binding</keyword>
<dbReference type="PROSITE" id="PS00108">
    <property type="entry name" value="PROTEIN_KINASE_ST"/>
    <property type="match status" value="1"/>
</dbReference>
<evidence type="ECO:0000256" key="1">
    <source>
        <dbReference type="ARBA" id="ARBA00012513"/>
    </source>
</evidence>
<evidence type="ECO:0000313" key="9">
    <source>
        <dbReference type="EMBL" id="GMK54719.1"/>
    </source>
</evidence>
<feature type="region of interest" description="Disordered" evidence="7">
    <location>
        <begin position="32"/>
        <end position="98"/>
    </location>
</feature>
<evidence type="ECO:0000256" key="4">
    <source>
        <dbReference type="ARBA" id="ARBA00022741"/>
    </source>
</evidence>
<proteinExistence type="predicted"/>
<dbReference type="AlphaFoldDB" id="A0AAD3TQ83"/>
<evidence type="ECO:0000256" key="6">
    <source>
        <dbReference type="ARBA" id="ARBA00022840"/>
    </source>
</evidence>
<feature type="compositionally biased region" description="Basic and acidic residues" evidence="7">
    <location>
        <begin position="149"/>
        <end position="161"/>
    </location>
</feature>
<dbReference type="Gene3D" id="3.30.200.20">
    <property type="entry name" value="Phosphorylase Kinase, domain 1"/>
    <property type="match status" value="1"/>
</dbReference>
<dbReference type="CDD" id="cd14019">
    <property type="entry name" value="STKc_Cdc7"/>
    <property type="match status" value="1"/>
</dbReference>
<dbReference type="Pfam" id="PF00069">
    <property type="entry name" value="Pkinase"/>
    <property type="match status" value="2"/>
</dbReference>
<gene>
    <name evidence="9" type="primary">CDC7</name>
    <name evidence="9" type="ORF">CspeluHIS016_0113050</name>
</gene>
<feature type="compositionally biased region" description="Low complexity" evidence="7">
    <location>
        <begin position="37"/>
        <end position="49"/>
    </location>
</feature>
<comment type="caution">
    <text evidence="9">The sequence shown here is derived from an EMBL/GenBank/DDBJ whole genome shotgun (WGS) entry which is preliminary data.</text>
</comment>
<dbReference type="InterPro" id="IPR000719">
    <property type="entry name" value="Prot_kinase_dom"/>
</dbReference>
<dbReference type="PANTHER" id="PTHR44167:SF23">
    <property type="entry name" value="CDC7 KINASE, ISOFORM A-RELATED"/>
    <property type="match status" value="1"/>
</dbReference>
<dbReference type="SMART" id="SM00220">
    <property type="entry name" value="S_TKc"/>
    <property type="match status" value="1"/>
</dbReference>
<sequence>MPTGDDNTLNPPTSETGDCGTSVLFSEQMRADLDGSTANTTTTATSAVATKRDSKVGSPASTFSQDTTRLAGPAGMEPGSVATEPYMEDDTLKEPPEEDVDMNFWLESAEEGDKASEAGPSSRILQPPPGEETTPDMQSNDDGYDDDPESYHSGDSDDYEMDHRPWLERTAVKRDIQELYTVKGLFNPTLGQYRYRVVDRLGEGTFSSVYLAHDSLHNMHDNTYWTGSENTDDVRELYEETGHQVALKKILVTSSPARVENELSILENLRGCRHVSPLVTAFRDEDQVVIVLPFHACDDFRYFYRLMDPPKIRAYMTCLLRALKDIHARGIIHRDVKPANFLFDYESGHGVLVDFGLAERYHPPRKATCQHEPATRAHLHGQRCKTADTAVVEQAVYDARKRSKAGEGKVGFRQEDPRPAVKTNRAGTRGFRAPEVLLKCPDQTVAIDVWSAGVILLSILAHKFPVFNSSDDVEALMEISALFGRSTMQRCSMLHNRTFISNVHTLDEPPESLASLILRLNPHLYTPHQPYPTQEEALDHILAIDAALDLCTKLLHADSTKRLTAAQALRHRFLGDAADDGPDELLDPNEGKCGLLHQWVDGQHKARFGDMWEEMRFGQGFPSSRDTLCPEHEHWQERSGVNPLGAAWGATLNDEYYRHAGFHVDEDFEGWDDIGARDGRG</sequence>
<reference evidence="9" key="1">
    <citation type="journal article" date="2023" name="BMC Genomics">
        <title>Chromosome-level genome assemblies of Cutaneotrichosporon spp. (Trichosporonales, Basidiomycota) reveal imbalanced evolution between nucleotide sequences and chromosome synteny.</title>
        <authorList>
            <person name="Kobayashi Y."/>
            <person name="Kayamori A."/>
            <person name="Aoki K."/>
            <person name="Shiwa Y."/>
            <person name="Matsutani M."/>
            <person name="Fujita N."/>
            <person name="Sugita T."/>
            <person name="Iwasaki W."/>
            <person name="Tanaka N."/>
            <person name="Takashima M."/>
        </authorList>
    </citation>
    <scope>NUCLEOTIDE SEQUENCE</scope>
    <source>
        <strain evidence="9">HIS016</strain>
    </source>
</reference>
<keyword evidence="3" id="KW-0808">Transferase</keyword>